<evidence type="ECO:0000256" key="1">
    <source>
        <dbReference type="ARBA" id="ARBA00022786"/>
    </source>
</evidence>
<dbReference type="AlphaFoldDB" id="A0ABD1LVM7"/>
<dbReference type="Pfam" id="PF25598">
    <property type="entry name" value="ARM_PUB"/>
    <property type="match status" value="1"/>
</dbReference>
<keyword evidence="2" id="KW-0808">Transferase</keyword>
<sequence>MPHHQPNRHQLELKIMIQHWCVDNRTRGVQRIPTLRVPVTPMEVQRLLLNLHSSASRLNQHACLELLQTLQKWKGESERNTHCMENNGVTRALAYVFHVFVVDTNNATLLHHILLLLNSMFRSEARQHLGSKASLPCMVWLLTPSKTFFFLVMSVEALAEMEEGIGQVLVEFLNQRMIFGPSIAKASLAVVWYLVSSPSPCGEKMRLKFIELGTVSLTLEIMVDSEISTCEKALGVFEWLCGCEKGREEAYGNVLAVPVLVKKLL</sequence>
<dbReference type="Gene3D" id="1.25.10.10">
    <property type="entry name" value="Leucine-rich Repeat Variant"/>
    <property type="match status" value="1"/>
</dbReference>
<accession>A0ABD1LVM7</accession>
<dbReference type="InterPro" id="IPR045185">
    <property type="entry name" value="PUB22/23/24-like"/>
</dbReference>
<dbReference type="SUPFAM" id="SSF48371">
    <property type="entry name" value="ARM repeat"/>
    <property type="match status" value="1"/>
</dbReference>
<dbReference type="Proteomes" id="UP001603857">
    <property type="component" value="Unassembled WGS sequence"/>
</dbReference>
<dbReference type="EC" id="2.3.2.27" evidence="2"/>
<gene>
    <name evidence="4" type="ORF">Fmac_021024</name>
</gene>
<evidence type="ECO:0000313" key="5">
    <source>
        <dbReference type="Proteomes" id="UP001603857"/>
    </source>
</evidence>
<dbReference type="PANTHER" id="PTHR22849">
    <property type="entry name" value="WDSAM1 PROTEIN"/>
    <property type="match status" value="1"/>
</dbReference>
<keyword evidence="5" id="KW-1185">Reference proteome</keyword>
<dbReference type="InterPro" id="IPR016024">
    <property type="entry name" value="ARM-type_fold"/>
</dbReference>
<dbReference type="PANTHER" id="PTHR22849:SF119">
    <property type="entry name" value="U-BOX DOMAIN-CONTAINING PROTEIN"/>
    <property type="match status" value="1"/>
</dbReference>
<evidence type="ECO:0000313" key="4">
    <source>
        <dbReference type="EMBL" id="KAL2327597.1"/>
    </source>
</evidence>
<comment type="catalytic activity">
    <reaction evidence="2">
        <text>S-ubiquitinyl-[E2 ubiquitin-conjugating enzyme]-L-cysteine + [acceptor protein]-L-lysine = [E2 ubiquitin-conjugating enzyme]-L-cysteine + N(6)-ubiquitinyl-[acceptor protein]-L-lysine.</text>
        <dbReference type="EC" id="2.3.2.27"/>
    </reaction>
</comment>
<evidence type="ECO:0000259" key="3">
    <source>
        <dbReference type="Pfam" id="PF25598"/>
    </source>
</evidence>
<dbReference type="GO" id="GO:0061630">
    <property type="term" value="F:ubiquitin protein ligase activity"/>
    <property type="evidence" value="ECO:0007669"/>
    <property type="project" value="UniProtKB-UniRule"/>
</dbReference>
<dbReference type="GO" id="GO:0016567">
    <property type="term" value="P:protein ubiquitination"/>
    <property type="evidence" value="ECO:0007669"/>
    <property type="project" value="UniProtKB-UniRule"/>
</dbReference>
<feature type="domain" description="U-box" evidence="3">
    <location>
        <begin position="43"/>
        <end position="265"/>
    </location>
</feature>
<name>A0ABD1LVM7_9FABA</name>
<proteinExistence type="predicted"/>
<dbReference type="InterPro" id="IPR011989">
    <property type="entry name" value="ARM-like"/>
</dbReference>
<protein>
    <recommendedName>
        <fullName evidence="2 3">U-box domain-containing protein</fullName>
        <ecNumber evidence="2">2.3.2.27</ecNumber>
    </recommendedName>
    <alternativeName>
        <fullName evidence="2">RING-type E3 ubiquitin transferase PUB</fullName>
    </alternativeName>
</protein>
<comment type="function">
    <text evidence="2">Functions as an E3 ubiquitin ligase.</text>
</comment>
<reference evidence="4 5" key="1">
    <citation type="submission" date="2024-08" db="EMBL/GenBank/DDBJ databases">
        <title>Insights into the chromosomal genome structure of Flemingia macrophylla.</title>
        <authorList>
            <person name="Ding Y."/>
            <person name="Zhao Y."/>
            <person name="Bi W."/>
            <person name="Wu M."/>
            <person name="Zhao G."/>
            <person name="Gong Y."/>
            <person name="Li W."/>
            <person name="Zhang P."/>
        </authorList>
    </citation>
    <scope>NUCLEOTIDE SEQUENCE [LARGE SCALE GENOMIC DNA]</scope>
    <source>
        <strain evidence="4">DYQJB</strain>
        <tissue evidence="4">Leaf</tissue>
    </source>
</reference>
<dbReference type="EMBL" id="JBGMDY010000007">
    <property type="protein sequence ID" value="KAL2327597.1"/>
    <property type="molecule type" value="Genomic_DNA"/>
</dbReference>
<comment type="pathway">
    <text evidence="2">Protein modification; protein ubiquitination.</text>
</comment>
<dbReference type="InterPro" id="IPR058678">
    <property type="entry name" value="ARM_PUB"/>
</dbReference>
<comment type="caution">
    <text evidence="4">The sequence shown here is derived from an EMBL/GenBank/DDBJ whole genome shotgun (WGS) entry which is preliminary data.</text>
</comment>
<keyword evidence="1 2" id="KW-0833">Ubl conjugation pathway</keyword>
<organism evidence="4 5">
    <name type="scientific">Flemingia macrophylla</name>
    <dbReference type="NCBI Taxonomy" id="520843"/>
    <lineage>
        <taxon>Eukaryota</taxon>
        <taxon>Viridiplantae</taxon>
        <taxon>Streptophyta</taxon>
        <taxon>Embryophyta</taxon>
        <taxon>Tracheophyta</taxon>
        <taxon>Spermatophyta</taxon>
        <taxon>Magnoliopsida</taxon>
        <taxon>eudicotyledons</taxon>
        <taxon>Gunneridae</taxon>
        <taxon>Pentapetalae</taxon>
        <taxon>rosids</taxon>
        <taxon>fabids</taxon>
        <taxon>Fabales</taxon>
        <taxon>Fabaceae</taxon>
        <taxon>Papilionoideae</taxon>
        <taxon>50 kb inversion clade</taxon>
        <taxon>NPAAA clade</taxon>
        <taxon>indigoferoid/millettioid clade</taxon>
        <taxon>Phaseoleae</taxon>
        <taxon>Flemingia</taxon>
    </lineage>
</organism>
<evidence type="ECO:0000256" key="2">
    <source>
        <dbReference type="RuleBase" id="RU369093"/>
    </source>
</evidence>